<reference evidence="1 2" key="1">
    <citation type="submission" date="2021-02" db="EMBL/GenBank/DDBJ databases">
        <title>Bacillus sp. RD4P76, an endophyte from a halophyte.</title>
        <authorList>
            <person name="Sun J.-Q."/>
        </authorList>
    </citation>
    <scope>NUCLEOTIDE SEQUENCE [LARGE SCALE GENOMIC DNA]</scope>
    <source>
        <strain evidence="1 2">RD4P76</strain>
    </source>
</reference>
<accession>A0ABS2DJV2</accession>
<protein>
    <submittedName>
        <fullName evidence="1">Uncharacterized protein</fullName>
    </submittedName>
</protein>
<dbReference type="Pfam" id="PF24716">
    <property type="entry name" value="WapI"/>
    <property type="match status" value="1"/>
</dbReference>
<evidence type="ECO:0000313" key="2">
    <source>
        <dbReference type="Proteomes" id="UP001518925"/>
    </source>
</evidence>
<dbReference type="InterPro" id="IPR056510">
    <property type="entry name" value="WapI"/>
</dbReference>
<name>A0ABS2DJV2_9BACI</name>
<proteinExistence type="predicted"/>
<comment type="caution">
    <text evidence="1">The sequence shown here is derived from an EMBL/GenBank/DDBJ whole genome shotgun (WGS) entry which is preliminary data.</text>
</comment>
<sequence>MEFSIIGVDTNITIDVVRRSHPETKNYWDINWITSRIQIKIPGYSVDFEAYLRTDEILRFLNGLKSMNKDLKGNAILVNLDSFIEMECKMSHFGKLLWSFETCYPNGDGAVLTSEFESDQSYLPKLIKELEMILNAFPVIGKP</sequence>
<dbReference type="Proteomes" id="UP001518925">
    <property type="component" value="Unassembled WGS sequence"/>
</dbReference>
<gene>
    <name evidence="1" type="ORF">JR050_13980</name>
</gene>
<organism evidence="1 2">
    <name type="scientific">Bacillus suaedaesalsae</name>
    <dbReference type="NCBI Taxonomy" id="2810349"/>
    <lineage>
        <taxon>Bacteria</taxon>
        <taxon>Bacillati</taxon>
        <taxon>Bacillota</taxon>
        <taxon>Bacilli</taxon>
        <taxon>Bacillales</taxon>
        <taxon>Bacillaceae</taxon>
        <taxon>Bacillus</taxon>
    </lineage>
</organism>
<dbReference type="RefSeq" id="WP_204204122.1">
    <property type="nucleotide sequence ID" value="NZ_JAFELM010000035.1"/>
</dbReference>
<keyword evidence="2" id="KW-1185">Reference proteome</keyword>
<evidence type="ECO:0000313" key="1">
    <source>
        <dbReference type="EMBL" id="MBM6618774.1"/>
    </source>
</evidence>
<dbReference type="EMBL" id="JAFELM010000035">
    <property type="protein sequence ID" value="MBM6618774.1"/>
    <property type="molecule type" value="Genomic_DNA"/>
</dbReference>